<evidence type="ECO:0000313" key="6">
    <source>
        <dbReference type="Proteomes" id="UP000029868"/>
    </source>
</evidence>
<reference evidence="5 6" key="1">
    <citation type="submission" date="2014-08" db="EMBL/GenBank/DDBJ databases">
        <title>Genomic and Phenotypic Diversity of Colwellia psychrerythraea strains from Disparate Marine Basins.</title>
        <authorList>
            <person name="Techtmann S.M."/>
            <person name="Stelling S.C."/>
            <person name="Utturkar S.M."/>
            <person name="Alshibli N."/>
            <person name="Harris A."/>
            <person name="Brown S.D."/>
            <person name="Hazen T.C."/>
        </authorList>
    </citation>
    <scope>NUCLEOTIDE SEQUENCE [LARGE SCALE GENOMIC DNA]</scope>
    <source>
        <strain evidence="5 6">GAB14E</strain>
    </source>
</reference>
<feature type="chain" id="PRO_5001957577" evidence="4">
    <location>
        <begin position="23"/>
        <end position="268"/>
    </location>
</feature>
<name>A0A099L272_COLPS</name>
<dbReference type="Proteomes" id="UP000029868">
    <property type="component" value="Unassembled WGS sequence"/>
</dbReference>
<evidence type="ECO:0000256" key="2">
    <source>
        <dbReference type="ARBA" id="ARBA00022729"/>
    </source>
</evidence>
<dbReference type="PANTHER" id="PTHR30035">
    <property type="entry name" value="LIPOPROTEIN VACJ-RELATED"/>
    <property type="match status" value="1"/>
</dbReference>
<comment type="caution">
    <text evidence="5">The sequence shown here is derived from an EMBL/GenBank/DDBJ whole genome shotgun (WGS) entry which is preliminary data.</text>
</comment>
<dbReference type="RefSeq" id="WP_052093443.1">
    <property type="nucleotide sequence ID" value="NZ_JQEC01000004.1"/>
</dbReference>
<dbReference type="AlphaFoldDB" id="A0A099L272"/>
<dbReference type="GO" id="GO:0120010">
    <property type="term" value="P:intermembrane phospholipid transfer"/>
    <property type="evidence" value="ECO:0007669"/>
    <property type="project" value="TreeGrafter"/>
</dbReference>
<organism evidence="5 6">
    <name type="scientific">Colwellia psychrerythraea</name>
    <name type="common">Vibrio psychroerythus</name>
    <dbReference type="NCBI Taxonomy" id="28229"/>
    <lineage>
        <taxon>Bacteria</taxon>
        <taxon>Pseudomonadati</taxon>
        <taxon>Pseudomonadota</taxon>
        <taxon>Gammaproteobacteria</taxon>
        <taxon>Alteromonadales</taxon>
        <taxon>Colwelliaceae</taxon>
        <taxon>Colwellia</taxon>
    </lineage>
</organism>
<sequence length="268" mass="30407">MSSAITLYFRLFIFTLFFSLSGCSTTPGDREQVQGETQESDDFSDSRDPFEAINRPFWTFTWDYVDAYIAKPASEVYTTYTPPFLRTGLYNIALNLNEPASIINNVLQLKFEAAAKNTGRFVLNSTIGLFGFYDPASDFDWSGEQEEFGEVLGSYGVGDGPYIVIPGLGPSSVREEVGDYVDSLYWPMVVIDFWPNIARLGILALEKRAAVRDQEQLVVESEDPYEFIKNAYFQNMNYKLFDGNPPIIINETEEDELDALLDEFDDMD</sequence>
<dbReference type="InterPro" id="IPR007428">
    <property type="entry name" value="MlaA"/>
</dbReference>
<dbReference type="GO" id="GO:0016020">
    <property type="term" value="C:membrane"/>
    <property type="evidence" value="ECO:0007669"/>
    <property type="project" value="InterPro"/>
</dbReference>
<dbReference type="Pfam" id="PF04333">
    <property type="entry name" value="MlaA"/>
    <property type="match status" value="1"/>
</dbReference>
<evidence type="ECO:0000313" key="5">
    <source>
        <dbReference type="EMBL" id="KGJ97049.1"/>
    </source>
</evidence>
<dbReference type="EMBL" id="JQEC01000004">
    <property type="protein sequence ID" value="KGJ97049.1"/>
    <property type="molecule type" value="Genomic_DNA"/>
</dbReference>
<dbReference type="PATRIC" id="fig|28229.3.peg.679"/>
<feature type="region of interest" description="Disordered" evidence="3">
    <location>
        <begin position="26"/>
        <end position="47"/>
    </location>
</feature>
<accession>A0A099L272</accession>
<feature type="signal peptide" evidence="4">
    <location>
        <begin position="1"/>
        <end position="22"/>
    </location>
</feature>
<dbReference type="PRINTS" id="PR01805">
    <property type="entry name" value="VACJLIPOPROT"/>
</dbReference>
<keyword evidence="5" id="KW-0449">Lipoprotein</keyword>
<evidence type="ECO:0000256" key="4">
    <source>
        <dbReference type="SAM" id="SignalP"/>
    </source>
</evidence>
<dbReference type="PANTHER" id="PTHR30035:SF3">
    <property type="entry name" value="INTERMEMBRANE PHOSPHOLIPID TRANSPORT SYSTEM LIPOPROTEIN MLAA"/>
    <property type="match status" value="1"/>
</dbReference>
<comment type="similarity">
    <text evidence="1">Belongs to the MlaA family.</text>
</comment>
<evidence type="ECO:0000256" key="3">
    <source>
        <dbReference type="SAM" id="MobiDB-lite"/>
    </source>
</evidence>
<evidence type="ECO:0000256" key="1">
    <source>
        <dbReference type="ARBA" id="ARBA00010634"/>
    </source>
</evidence>
<keyword evidence="2 4" id="KW-0732">Signal</keyword>
<proteinExistence type="inferred from homology"/>
<gene>
    <name evidence="5" type="ORF">GAB14E_1517</name>
</gene>
<protein>
    <submittedName>
        <fullName evidence="5">VacJ family lipoprotein</fullName>
    </submittedName>
</protein>
<dbReference type="OrthoDB" id="9785326at2"/>